<dbReference type="GO" id="GO:0005737">
    <property type="term" value="C:cytoplasm"/>
    <property type="evidence" value="ECO:0007669"/>
    <property type="project" value="UniProtKB-SubCell"/>
</dbReference>
<dbReference type="EMBL" id="GIBP01006700">
    <property type="protein sequence ID" value="NDV35669.1"/>
    <property type="molecule type" value="Transcribed_RNA"/>
</dbReference>
<dbReference type="PROSITE" id="PS51917">
    <property type="entry name" value="PRU"/>
    <property type="match status" value="1"/>
</dbReference>
<keyword evidence="3" id="KW-0963">Cytoplasm</keyword>
<dbReference type="GO" id="GO:0008541">
    <property type="term" value="C:proteasome regulatory particle, lid subcomplex"/>
    <property type="evidence" value="ECO:0007669"/>
    <property type="project" value="TreeGrafter"/>
</dbReference>
<protein>
    <recommendedName>
        <fullName evidence="7">Pru domain-containing protein</fullName>
    </recommendedName>
</protein>
<dbReference type="Pfam" id="PF04683">
    <property type="entry name" value="Rpn13_ADRM1_Pru"/>
    <property type="match status" value="1"/>
</dbReference>
<dbReference type="GO" id="GO:0005634">
    <property type="term" value="C:nucleus"/>
    <property type="evidence" value="ECO:0007669"/>
    <property type="project" value="UniProtKB-SubCell"/>
</dbReference>
<dbReference type="InterPro" id="IPR038633">
    <property type="entry name" value="Rpn13/ADRM1_Pru_sf"/>
</dbReference>
<dbReference type="PANTHER" id="PTHR12225:SF0">
    <property type="entry name" value="PROTEASOMAL UBIQUITIN RECEPTOR ADRM1"/>
    <property type="match status" value="1"/>
</dbReference>
<feature type="region of interest" description="Disordered" evidence="6">
    <location>
        <begin position="97"/>
        <end position="119"/>
    </location>
</feature>
<name>A0A6B2LF22_9EUKA</name>
<dbReference type="Gene3D" id="2.30.29.70">
    <property type="entry name" value="Proteasomal ubiquitin receptor Rpn13/ADRM1"/>
    <property type="match status" value="1"/>
</dbReference>
<evidence type="ECO:0000256" key="1">
    <source>
        <dbReference type="ARBA" id="ARBA00004123"/>
    </source>
</evidence>
<dbReference type="InterPro" id="IPR006773">
    <property type="entry name" value="Rpn13/ADRM1"/>
</dbReference>
<keyword evidence="4" id="KW-0647">Proteasome</keyword>
<accession>A0A6B2LF22</accession>
<feature type="region of interest" description="Disordered" evidence="6">
    <location>
        <begin position="152"/>
        <end position="234"/>
    </location>
</feature>
<dbReference type="InterPro" id="IPR044868">
    <property type="entry name" value="Rpn13/ADRM1_Pru"/>
</dbReference>
<evidence type="ECO:0000256" key="4">
    <source>
        <dbReference type="ARBA" id="ARBA00022942"/>
    </source>
</evidence>
<evidence type="ECO:0000256" key="3">
    <source>
        <dbReference type="ARBA" id="ARBA00022490"/>
    </source>
</evidence>
<organism evidence="8">
    <name type="scientific">Arcella intermedia</name>
    <dbReference type="NCBI Taxonomy" id="1963864"/>
    <lineage>
        <taxon>Eukaryota</taxon>
        <taxon>Amoebozoa</taxon>
        <taxon>Tubulinea</taxon>
        <taxon>Elardia</taxon>
        <taxon>Arcellinida</taxon>
        <taxon>Sphaerothecina</taxon>
        <taxon>Arcellidae</taxon>
        <taxon>Arcella</taxon>
    </lineage>
</organism>
<keyword evidence="5" id="KW-0539">Nucleus</keyword>
<reference evidence="8" key="1">
    <citation type="journal article" date="2020" name="J. Eukaryot. Microbiol.">
        <title>De novo Sequencing, Assembly and Annotation of the Transcriptome for the Free-Living Testate Amoeba Arcella intermedia.</title>
        <authorList>
            <person name="Ribeiro G.M."/>
            <person name="Porfirio-Sousa A.L."/>
            <person name="Maurer-Alcala X.X."/>
            <person name="Katz L.A."/>
            <person name="Lahr D.J.G."/>
        </authorList>
    </citation>
    <scope>NUCLEOTIDE SEQUENCE</scope>
</reference>
<evidence type="ECO:0000313" key="8">
    <source>
        <dbReference type="EMBL" id="NDV35669.1"/>
    </source>
</evidence>
<feature type="compositionally biased region" description="Basic and acidic residues" evidence="6">
    <location>
        <begin position="212"/>
        <end position="234"/>
    </location>
</feature>
<sequence length="234" mass="25879">MHYDLITKQVNADKRKGLIQLKQGEDNLIQFLWKDRTTGTEVFKKILFPGDAVFRKVDEAKGRVYLLDYKPTNEKFFYWLQEPKEDKDKEHCDNINKFINDPPQPQQNAGLGGAGSPFGMDQAQLRQVLQAGGFGGVDPNQLMQMLGSEGLPARRTQRPRPQPSAAPTTQPPAPQPSSALNRTTLQNILGLLPTNPPASAPSNPSNAPNANNKEDDKTKKEAGPPGDKDKKPDQ</sequence>
<feature type="compositionally biased region" description="Low complexity" evidence="6">
    <location>
        <begin position="200"/>
        <end position="211"/>
    </location>
</feature>
<dbReference type="AlphaFoldDB" id="A0A6B2LF22"/>
<proteinExistence type="predicted"/>
<feature type="domain" description="Pru" evidence="7">
    <location>
        <begin position="1"/>
        <end position="102"/>
    </location>
</feature>
<evidence type="ECO:0000256" key="6">
    <source>
        <dbReference type="SAM" id="MobiDB-lite"/>
    </source>
</evidence>
<feature type="compositionally biased region" description="Pro residues" evidence="6">
    <location>
        <begin position="160"/>
        <end position="175"/>
    </location>
</feature>
<evidence type="ECO:0000259" key="7">
    <source>
        <dbReference type="PROSITE" id="PS51917"/>
    </source>
</evidence>
<comment type="subcellular location">
    <subcellularLocation>
        <location evidence="2">Cytoplasm</location>
    </subcellularLocation>
    <subcellularLocation>
        <location evidence="1">Nucleus</location>
    </subcellularLocation>
</comment>
<dbReference type="PANTHER" id="PTHR12225">
    <property type="entry name" value="ADHESION REGULATING MOLECULE 1 110 KDA CELL MEMBRANE GLYCOPROTEIN"/>
    <property type="match status" value="1"/>
</dbReference>
<dbReference type="GO" id="GO:0061133">
    <property type="term" value="F:endopeptidase activator activity"/>
    <property type="evidence" value="ECO:0007669"/>
    <property type="project" value="TreeGrafter"/>
</dbReference>
<dbReference type="GO" id="GO:0070628">
    <property type="term" value="F:proteasome binding"/>
    <property type="evidence" value="ECO:0007669"/>
    <property type="project" value="TreeGrafter"/>
</dbReference>
<evidence type="ECO:0000256" key="2">
    <source>
        <dbReference type="ARBA" id="ARBA00004496"/>
    </source>
</evidence>
<evidence type="ECO:0000256" key="5">
    <source>
        <dbReference type="ARBA" id="ARBA00023242"/>
    </source>
</evidence>